<gene>
    <name evidence="2" type="ORF">ACH5RR_014500</name>
</gene>
<feature type="transmembrane region" description="Helical" evidence="1">
    <location>
        <begin position="252"/>
        <end position="273"/>
    </location>
</feature>
<feature type="transmembrane region" description="Helical" evidence="1">
    <location>
        <begin position="42"/>
        <end position="66"/>
    </location>
</feature>
<keyword evidence="3" id="KW-1185">Reference proteome</keyword>
<proteinExistence type="predicted"/>
<dbReference type="Proteomes" id="UP001630127">
    <property type="component" value="Unassembled WGS sequence"/>
</dbReference>
<organism evidence="2 3">
    <name type="scientific">Cinchona calisaya</name>
    <dbReference type="NCBI Taxonomy" id="153742"/>
    <lineage>
        <taxon>Eukaryota</taxon>
        <taxon>Viridiplantae</taxon>
        <taxon>Streptophyta</taxon>
        <taxon>Embryophyta</taxon>
        <taxon>Tracheophyta</taxon>
        <taxon>Spermatophyta</taxon>
        <taxon>Magnoliopsida</taxon>
        <taxon>eudicotyledons</taxon>
        <taxon>Gunneridae</taxon>
        <taxon>Pentapetalae</taxon>
        <taxon>asterids</taxon>
        <taxon>lamiids</taxon>
        <taxon>Gentianales</taxon>
        <taxon>Rubiaceae</taxon>
        <taxon>Cinchonoideae</taxon>
        <taxon>Cinchoneae</taxon>
        <taxon>Cinchona</taxon>
    </lineage>
</organism>
<evidence type="ECO:0000313" key="3">
    <source>
        <dbReference type="Proteomes" id="UP001630127"/>
    </source>
</evidence>
<evidence type="ECO:0000313" key="2">
    <source>
        <dbReference type="EMBL" id="KAL3526128.1"/>
    </source>
</evidence>
<keyword evidence="1" id="KW-1133">Transmembrane helix</keyword>
<protein>
    <submittedName>
        <fullName evidence="2">Uncharacterized protein</fullName>
    </submittedName>
</protein>
<feature type="transmembrane region" description="Helical" evidence="1">
    <location>
        <begin position="78"/>
        <end position="109"/>
    </location>
</feature>
<reference evidence="2 3" key="1">
    <citation type="submission" date="2024-11" db="EMBL/GenBank/DDBJ databases">
        <title>A near-complete genome assembly of Cinchona calisaya.</title>
        <authorList>
            <person name="Lian D.C."/>
            <person name="Zhao X.W."/>
            <person name="Wei L."/>
        </authorList>
    </citation>
    <scope>NUCLEOTIDE SEQUENCE [LARGE SCALE GENOMIC DNA]</scope>
    <source>
        <tissue evidence="2">Nenye</tissue>
    </source>
</reference>
<keyword evidence="1" id="KW-0472">Membrane</keyword>
<dbReference type="EMBL" id="JBJUIK010000006">
    <property type="protein sequence ID" value="KAL3526128.1"/>
    <property type="molecule type" value="Genomic_DNA"/>
</dbReference>
<keyword evidence="1" id="KW-0812">Transmembrane</keyword>
<dbReference type="PANTHER" id="PTHR31133">
    <property type="entry name" value="MEMBRANE PROTEIN"/>
    <property type="match status" value="1"/>
</dbReference>
<comment type="caution">
    <text evidence="2">The sequence shown here is derived from an EMBL/GenBank/DDBJ whole genome shotgun (WGS) entry which is preliminary data.</text>
</comment>
<evidence type="ECO:0000256" key="1">
    <source>
        <dbReference type="SAM" id="Phobius"/>
    </source>
</evidence>
<dbReference type="InterPro" id="IPR040229">
    <property type="entry name" value="At3g27390-like"/>
</dbReference>
<dbReference type="PANTHER" id="PTHR31133:SF3">
    <property type="entry name" value="TRANSMEMBRANE PROTEIN"/>
    <property type="match status" value="1"/>
</dbReference>
<feature type="transmembrane region" description="Helical" evidence="1">
    <location>
        <begin position="180"/>
        <end position="206"/>
    </location>
</feature>
<accession>A0ABD3A8V2</accession>
<feature type="transmembrane region" description="Helical" evidence="1">
    <location>
        <begin position="7"/>
        <end position="30"/>
    </location>
</feature>
<sequence length="588" mass="65125">MQPPRGFLASLLNFICFLPYFIGLLILGFIKGIILCPLVCLIVPVGNSAVILGLWLVHLFYTYYCIWSTKQLGPVLKLVLCPVVLVLLIYWPVIGILGSVLGGAAYGFFSPMLATFKAVGGGKTDQFFHCIYDGTCDTVKGSFTVVRDFRDVCYYSYFSIMDDLRLQGPSAGKYYEIRLLYLPGALIAGVLGVMVDLCIISIIAICKSPYMLFKGWHRLFHDCIGREGPFLETICVPFAGLAILLWPLAVAGAVLGSMVSSIFLGAYAAVVVYQESSFWLGLCYIAASLSIYDEYSNDILDMPEGSCFPRPQYRQKTSSVISSRAASFSRPQSFKNPPSHSSSFSAHMVELKSLELVDALLKECQRQGEIMVSEGIITLKDIEDAKSNKDSGKMISIGLPAYCILQALLRSAKANSAGILLKDNVTEITSTNRPKDAFFDWFLNPLLIIKEQIKAEKLSEAEELYLGKLVLLSGDPEKLKNSDIGAPPESELRRAELDALARRLQGITRSISRYPTFRRRFDSSMKTIFEELASKNGESNIPAGPQTVPRSRSMFARMFSQKSFNTRTSNHGSDQEAQPVVERDVEII</sequence>
<name>A0ABD3A8V2_9GENT</name>
<dbReference type="AlphaFoldDB" id="A0ABD3A8V2"/>